<gene>
    <name evidence="1" type="ORF">V1517DRAFT_312315</name>
</gene>
<evidence type="ECO:0000313" key="2">
    <source>
        <dbReference type="Proteomes" id="UP001489719"/>
    </source>
</evidence>
<evidence type="ECO:0000313" key="1">
    <source>
        <dbReference type="EMBL" id="KAK9326289.1"/>
    </source>
</evidence>
<proteinExistence type="predicted"/>
<sequence>MGKSNGKSRQAYKSKNYANSRRFQEKSLESGSGDGVNKLPVKTAMWDFDHCDPKKCSGKKLARLGLIRSLRVGQKFQGVVISPNGRVPVSPSDREILDEHGAAVVECSWARVQEIPWSRIGGRHERLLPYLIATNPVNYGRPWKLNCVEAIAAAFAITGHRDWAEEILSHFSWGQAFLQVNRDLLTVYCQCTDAESITKAQNDWLDKIDKDYEERVAKKANGDDIWLEGNMNHLHISYSENEEEDDDDDDDEDEDEDEDEDDEEDDKDDKEDDGDEETEGVHEESEVDENGNEDEGGETGKDGRKSAT</sequence>
<dbReference type="Proteomes" id="UP001489719">
    <property type="component" value="Unassembled WGS sequence"/>
</dbReference>
<protein>
    <submittedName>
        <fullName evidence="1">Uncharacterized protein</fullName>
    </submittedName>
</protein>
<accession>A0ACC3TYK2</accession>
<organism evidence="1 2">
    <name type="scientific">Lipomyces orientalis</name>
    <dbReference type="NCBI Taxonomy" id="1233043"/>
    <lineage>
        <taxon>Eukaryota</taxon>
        <taxon>Fungi</taxon>
        <taxon>Dikarya</taxon>
        <taxon>Ascomycota</taxon>
        <taxon>Saccharomycotina</taxon>
        <taxon>Lipomycetes</taxon>
        <taxon>Lipomycetales</taxon>
        <taxon>Lipomycetaceae</taxon>
        <taxon>Lipomyces</taxon>
    </lineage>
</organism>
<comment type="caution">
    <text evidence="1">The sequence shown here is derived from an EMBL/GenBank/DDBJ whole genome shotgun (WGS) entry which is preliminary data.</text>
</comment>
<reference evidence="2" key="1">
    <citation type="journal article" date="2024" name="Front. Bioeng. Biotechnol.">
        <title>Genome-scale model development and genomic sequencing of the oleaginous clade Lipomyces.</title>
        <authorList>
            <person name="Czajka J.J."/>
            <person name="Han Y."/>
            <person name="Kim J."/>
            <person name="Mondo S.J."/>
            <person name="Hofstad B.A."/>
            <person name="Robles A."/>
            <person name="Haridas S."/>
            <person name="Riley R."/>
            <person name="LaButti K."/>
            <person name="Pangilinan J."/>
            <person name="Andreopoulos W."/>
            <person name="Lipzen A."/>
            <person name="Yan J."/>
            <person name="Wang M."/>
            <person name="Ng V."/>
            <person name="Grigoriev I.V."/>
            <person name="Spatafora J.W."/>
            <person name="Magnuson J.K."/>
            <person name="Baker S.E."/>
            <person name="Pomraning K.R."/>
        </authorList>
    </citation>
    <scope>NUCLEOTIDE SEQUENCE [LARGE SCALE GENOMIC DNA]</scope>
    <source>
        <strain evidence="2">CBS 10300</strain>
    </source>
</reference>
<dbReference type="EMBL" id="MU970035">
    <property type="protein sequence ID" value="KAK9326289.1"/>
    <property type="molecule type" value="Genomic_DNA"/>
</dbReference>
<name>A0ACC3TYK2_9ASCO</name>
<keyword evidence="2" id="KW-1185">Reference proteome</keyword>